<comment type="caution">
    <text evidence="4">The sequence shown here is derived from an EMBL/GenBank/DDBJ whole genome shotgun (WGS) entry which is preliminary data.</text>
</comment>
<feature type="compositionally biased region" description="Polar residues" evidence="1">
    <location>
        <begin position="439"/>
        <end position="454"/>
    </location>
</feature>
<dbReference type="Gene3D" id="3.30.420.10">
    <property type="entry name" value="Ribonuclease H-like superfamily/Ribonuclease H"/>
    <property type="match status" value="1"/>
</dbReference>
<dbReference type="PROSITE" id="PS50994">
    <property type="entry name" value="INTEGRASE"/>
    <property type="match status" value="1"/>
</dbReference>
<name>A0AAD4MEI1_9BILA</name>
<dbReference type="GO" id="GO:0003676">
    <property type="term" value="F:nucleic acid binding"/>
    <property type="evidence" value="ECO:0007669"/>
    <property type="project" value="InterPro"/>
</dbReference>
<feature type="domain" description="Integrase catalytic" evidence="3">
    <location>
        <begin position="1109"/>
        <end position="1189"/>
    </location>
</feature>
<dbReference type="InterPro" id="IPR005312">
    <property type="entry name" value="DUF1759"/>
</dbReference>
<gene>
    <name evidence="4" type="ORF">DdX_22128</name>
</gene>
<dbReference type="EMBL" id="JAKKPZ010001006">
    <property type="protein sequence ID" value="KAI1691062.1"/>
    <property type="molecule type" value="Genomic_DNA"/>
</dbReference>
<feature type="region of interest" description="Disordered" evidence="1">
    <location>
        <begin position="327"/>
        <end position="350"/>
    </location>
</feature>
<dbReference type="InterPro" id="IPR008042">
    <property type="entry name" value="Retrotrans_Pao"/>
</dbReference>
<feature type="region of interest" description="Disordered" evidence="1">
    <location>
        <begin position="1992"/>
        <end position="2022"/>
    </location>
</feature>
<feature type="compositionally biased region" description="Basic residues" evidence="1">
    <location>
        <begin position="1997"/>
        <end position="2008"/>
    </location>
</feature>
<reference evidence="4" key="1">
    <citation type="submission" date="2022-01" db="EMBL/GenBank/DDBJ databases">
        <title>Genome Sequence Resource for Two Populations of Ditylenchus destructor, the Migratory Endoparasitic Phytonematode.</title>
        <authorList>
            <person name="Zhang H."/>
            <person name="Lin R."/>
            <person name="Xie B."/>
        </authorList>
    </citation>
    <scope>NUCLEOTIDE SEQUENCE</scope>
    <source>
        <strain evidence="4">BazhouSP</strain>
    </source>
</reference>
<proteinExistence type="predicted"/>
<dbReference type="InterPro" id="IPR012337">
    <property type="entry name" value="RNaseH-like_sf"/>
</dbReference>
<feature type="region of interest" description="Disordered" evidence="1">
    <location>
        <begin position="1607"/>
        <end position="1631"/>
    </location>
</feature>
<feature type="transmembrane region" description="Helical" evidence="2">
    <location>
        <begin position="1941"/>
        <end position="1961"/>
    </location>
</feature>
<evidence type="ECO:0000256" key="1">
    <source>
        <dbReference type="SAM" id="MobiDB-lite"/>
    </source>
</evidence>
<accession>A0AAD4MEI1</accession>
<keyword evidence="2" id="KW-0472">Membrane</keyword>
<dbReference type="Proteomes" id="UP001201812">
    <property type="component" value="Unassembled WGS sequence"/>
</dbReference>
<dbReference type="Pfam" id="PF17921">
    <property type="entry name" value="Integrase_H2C2"/>
    <property type="match status" value="1"/>
</dbReference>
<evidence type="ECO:0000256" key="2">
    <source>
        <dbReference type="SAM" id="Phobius"/>
    </source>
</evidence>
<organism evidence="4 5">
    <name type="scientific">Ditylenchus destructor</name>
    <dbReference type="NCBI Taxonomy" id="166010"/>
    <lineage>
        <taxon>Eukaryota</taxon>
        <taxon>Metazoa</taxon>
        <taxon>Ecdysozoa</taxon>
        <taxon>Nematoda</taxon>
        <taxon>Chromadorea</taxon>
        <taxon>Rhabditida</taxon>
        <taxon>Tylenchina</taxon>
        <taxon>Tylenchomorpha</taxon>
        <taxon>Sphaerularioidea</taxon>
        <taxon>Anguinidae</taxon>
        <taxon>Anguininae</taxon>
        <taxon>Ditylenchus</taxon>
    </lineage>
</organism>
<feature type="compositionally biased region" description="Polar residues" evidence="1">
    <location>
        <begin position="328"/>
        <end position="350"/>
    </location>
</feature>
<dbReference type="Pfam" id="PF05585">
    <property type="entry name" value="DUF1758"/>
    <property type="match status" value="1"/>
</dbReference>
<dbReference type="Pfam" id="PF05380">
    <property type="entry name" value="Peptidase_A17"/>
    <property type="match status" value="1"/>
</dbReference>
<keyword evidence="5" id="KW-1185">Reference proteome</keyword>
<dbReference type="PANTHER" id="PTHR47331">
    <property type="entry name" value="PHD-TYPE DOMAIN-CONTAINING PROTEIN"/>
    <property type="match status" value="1"/>
</dbReference>
<protein>
    <submittedName>
        <fullName evidence="4">Pao retrotransposon peptidase domain-containing protein</fullName>
    </submittedName>
</protein>
<dbReference type="Pfam" id="PF03564">
    <property type="entry name" value="DUF1759"/>
    <property type="match status" value="1"/>
</dbReference>
<dbReference type="InterPro" id="IPR041588">
    <property type="entry name" value="Integrase_H2C2"/>
</dbReference>
<feature type="compositionally biased region" description="Low complexity" evidence="1">
    <location>
        <begin position="1615"/>
        <end position="1631"/>
    </location>
</feature>
<dbReference type="InterPro" id="IPR036397">
    <property type="entry name" value="RNaseH_sf"/>
</dbReference>
<dbReference type="InterPro" id="IPR001584">
    <property type="entry name" value="Integrase_cat-core"/>
</dbReference>
<dbReference type="InterPro" id="IPR008737">
    <property type="entry name" value="DUF1758"/>
</dbReference>
<evidence type="ECO:0000313" key="5">
    <source>
        <dbReference type="Proteomes" id="UP001201812"/>
    </source>
</evidence>
<keyword evidence="2" id="KW-0812">Transmembrane</keyword>
<evidence type="ECO:0000259" key="3">
    <source>
        <dbReference type="PROSITE" id="PS50994"/>
    </source>
</evidence>
<dbReference type="SUPFAM" id="SSF53098">
    <property type="entry name" value="Ribonuclease H-like"/>
    <property type="match status" value="1"/>
</dbReference>
<feature type="region of interest" description="Disordered" evidence="1">
    <location>
        <begin position="420"/>
        <end position="454"/>
    </location>
</feature>
<feature type="compositionally biased region" description="Basic and acidic residues" evidence="1">
    <location>
        <begin position="420"/>
        <end position="438"/>
    </location>
</feature>
<sequence>MAPTDSQSGHIRRTLAPLLASMAKRLDSARNLSDYAPKTGEPRKASYLHARQYIKEHSPALGGMQTSLQKLEKHLEQWNSLLQKLSEKDDLTAYNAEKTIFDDFDTQHKLMDTISEAPFIIEETQKKIDLAQLSADHLSKDDPPATPKGTANVHLPKLQPIQFDGNPANWPRFLEYFESTIDKSGLDNIEKLSYLVSMVQNEAQRFVSGYSISGDNYPIVMQALKDRFGSSSIIVDQLIRELNSLSITGSTPQALKNYVIDVERIRLQLLQQKVDVGSEQFLHLVESKLPRRILEKVIDFKRRETNWSPEKLCETLYNMVKDMEELNQKQPPSTRTHTNQGSTLITHGKQSNRQRLPCLFCSLTNHTSRQCRKFNTNYKRTERIKELNRCTRCIKELAEAHQCTATCWLCKGEHHSLICPSKKKDSQGGNKRPNDQQKSRQTNSSSENGQKSEAQKTYFNVTTNPILPTVEVTIANPESQTAKRVFAILDSASERTYITNDCADELQLQPKKIEQLRTEVFGGNVVQTIDAKQVEILIATKDGMSEKLSITAIPEIIGMTRIIKKTPTELQHKNVKPSLLIGMDYLFKLLNWKGHALNSDYDEFETRLGNIILQNRQQLKPRLKTTSSLVTITAMDDTELGDAVKQFWDLETLGIRENPATTVADQIHQQFLSTIEFANNRYRDNIQVYRFTRVCFGVICSPSILAMTLQNHLEKNDMDLFKDTYVDNLLQMGDHVPTLMKETLRAKEVFADASFNLREYYSNSQEIMQETEDASGNIQLRLIFAKSRVTPTKKEAKDLTIPKKELVAILCGTRVAKFLLKELPNIQRAIIWSDSQVSLQQLTVENEKSVFIRNRVKEINASRDVIEYRYAPTKENPADIGSRGTNINSLLDSSLWWEGPAFAKQKEDAWPQDIILPPIQKSTKGKEEEETTTALTAAATTKERIIGPQAGNWTKMIQTMKAVIKFGHKLKKLQHLKVDNNTAAQIIIKQEQDMFPPGDALKTKYQLFKDECDLWRIKTRLQEAEMPKERHTPIWLPADSPLMDRLIQHYHEENLHQGANAVTCEIRKKYWITYRKVKTIVRRCMKCRIHNAQPFEMPIFAPYPKSRMIQGRPFETTGLDITGPLRTADTQLFILVLTCLKTRAVHLEVLTSTKTEDVMASIMKFIARRGLPSTFLSDNAAYFVLAKKVLLAKYADKEIETFGRRKPTYRELETLAAMIEGTLNNRPITSISDDPENHQVLRPVDFLRPESNDYPESGKEVTANELKDPDFLLQHTKKDDLRKIDEKNHEILNRFWDIWSKMYLNTLMDRATSHSKEGISRSPAIGELNLLTKMWRPEIFITTLMLFNAFNLAVSQRPMICHRMMPKSIWKIPELNRCHANAIKKEIFSVKKIALYKKNRIEYHSSGFLCRLDSSTVRQQTLLNGSPDIKEEKNPPEYLSEEECLSMIQQKKCAYGQLVKGKHTFQTTNEVTKDPPNRFKSFMLGTDDTVKRNCILMPIQVYSHHGKPEALTTAADISHCQYQKGNCRTSANEFIVWKPNITQLCEYVQIYKGQGIATKNSIIVDDWHLMLTYNFTNSTEDCGHQLIKTAQGLAVEFVAEPIKLQRNPRFHGRPTKPTTTTQRTTQGTTQSTTARRWINTIAPFAPRSTTRTTTTAIRSWTTTIAPATTKKLLKRIYKVTKAPPKSNSIMNYNQWKKSTSRTKRQVNVDESEAGEFQYLEHSTVKLMRQLALTFCSIINDHTLILEKLIYDNPTAFLRKLLKKDNLIAKILNKDLAEVEFCHSFNSSEYEMMPNPLNCSIPVKLTQHKDTIWYLDRSTHELHRDPARAMEETCGDKMFLSLEDTLYEYNRETGRLTPTNQKISINATQPESWDFLNQDIIFRDVIIRDSLNVQEEVIAEMEKTNEGLTEVLVTDQTTPGHHHSLEEDLFDLWIFYYLKRLWVAWVSIICLLETYGAIAAILDLCKGRYRRPTTVIREQPSVRFRAANEDIELMDRPSHRHSRQSRNRARTISPPPSRGHRGSTLSLVGKLLQQTEEE</sequence>
<dbReference type="GO" id="GO:0015074">
    <property type="term" value="P:DNA integration"/>
    <property type="evidence" value="ECO:0007669"/>
    <property type="project" value="InterPro"/>
</dbReference>
<evidence type="ECO:0000313" key="4">
    <source>
        <dbReference type="EMBL" id="KAI1691062.1"/>
    </source>
</evidence>
<keyword evidence="2" id="KW-1133">Transmembrane helix</keyword>